<evidence type="ECO:0000313" key="4">
    <source>
        <dbReference type="Proteomes" id="UP000005237"/>
    </source>
</evidence>
<proteinExistence type="predicted"/>
<reference evidence="3" key="2">
    <citation type="submission" date="2022-06" db="UniProtKB">
        <authorList>
            <consortium name="EnsemblMetazoa"/>
        </authorList>
    </citation>
    <scope>IDENTIFICATION</scope>
    <source>
        <strain evidence="3">DF5081</strain>
    </source>
</reference>
<dbReference type="InterPro" id="IPR008974">
    <property type="entry name" value="TRAF-like"/>
</dbReference>
<evidence type="ECO:0008006" key="5">
    <source>
        <dbReference type="Google" id="ProtNLM"/>
    </source>
</evidence>
<reference evidence="4" key="1">
    <citation type="submission" date="2010-08" db="EMBL/GenBank/DDBJ databases">
        <authorList>
            <consortium name="Caenorhabditis japonica Sequencing Consortium"/>
            <person name="Wilson R.K."/>
        </authorList>
    </citation>
    <scope>NUCLEOTIDE SEQUENCE [LARGE SCALE GENOMIC DNA]</scope>
    <source>
        <strain evidence="4">DF5081</strain>
    </source>
</reference>
<dbReference type="SUPFAM" id="SSF54695">
    <property type="entry name" value="POZ domain"/>
    <property type="match status" value="1"/>
</dbReference>
<dbReference type="Proteomes" id="UP000005237">
    <property type="component" value="Unassembled WGS sequence"/>
</dbReference>
<dbReference type="Pfam" id="PF00651">
    <property type="entry name" value="BTB"/>
    <property type="match status" value="1"/>
</dbReference>
<dbReference type="EnsemblMetazoa" id="CJA12664.1">
    <property type="protein sequence ID" value="CJA12664.1"/>
    <property type="gene ID" value="WBGene00131868"/>
</dbReference>
<dbReference type="InterPro" id="IPR000210">
    <property type="entry name" value="BTB/POZ_dom"/>
</dbReference>
<organism evidence="3 4">
    <name type="scientific">Caenorhabditis japonica</name>
    <dbReference type="NCBI Taxonomy" id="281687"/>
    <lineage>
        <taxon>Eukaryota</taxon>
        <taxon>Metazoa</taxon>
        <taxon>Ecdysozoa</taxon>
        <taxon>Nematoda</taxon>
        <taxon>Chromadorea</taxon>
        <taxon>Rhabditida</taxon>
        <taxon>Rhabditina</taxon>
        <taxon>Rhabditomorpha</taxon>
        <taxon>Rhabditoidea</taxon>
        <taxon>Rhabditidae</taxon>
        <taxon>Peloderinae</taxon>
        <taxon>Caenorhabditis</taxon>
    </lineage>
</organism>
<sequence>MAPQKKGVVRLEINSLSKLATKLECEPVVIGNIDWILGAHLETSCRTDNAHNFGVFLKCQNDTHSNLWSFNASVRFVLIKLSSNGKREPFSMEFEQKFDMKTKILDVPNFHSWIDLFCPYSNFIADKRAVIEAHVIVKNTVGVYETILENFEEPKENLTDVVLIVEGKKVHVGRQYLASNSRFFFSLFFSKFSESSQNEITLEDVIHSEFVDLLNLIYPTHKSVNKSNVKHLLKLAHRFDVPFVLEKCEAFLIGTVEIHTVTKLKYAEIYNLSQLQDECLYELDTSESIVALSKHEDYASLGDVTYSVLLQRMIGLVSS</sequence>
<dbReference type="Gene3D" id="3.30.710.10">
    <property type="entry name" value="Potassium Channel Kv1.1, Chain A"/>
    <property type="match status" value="1"/>
</dbReference>
<evidence type="ECO:0000313" key="3">
    <source>
        <dbReference type="EnsemblMetazoa" id="CJA12664.1"/>
    </source>
</evidence>
<dbReference type="SMART" id="SM00225">
    <property type="entry name" value="BTB"/>
    <property type="match status" value="1"/>
</dbReference>
<dbReference type="Pfam" id="PF22486">
    <property type="entry name" value="MATH_2"/>
    <property type="match status" value="1"/>
</dbReference>
<dbReference type="Gene3D" id="2.60.210.10">
    <property type="entry name" value="Apoptosis, Tumor Necrosis Factor Receptor Associated Protein 2, Chain A"/>
    <property type="match status" value="1"/>
</dbReference>
<accession>A0A8R1HZ86</accession>
<dbReference type="PROSITE" id="PS50097">
    <property type="entry name" value="BTB"/>
    <property type="match status" value="1"/>
</dbReference>
<name>A0A8R1HZ86_CAEJA</name>
<keyword evidence="4" id="KW-1185">Reference proteome</keyword>
<protein>
    <recommendedName>
        <fullName evidence="5">BTB domain-containing protein</fullName>
    </recommendedName>
</protein>
<dbReference type="InterPro" id="IPR011333">
    <property type="entry name" value="SKP1/BTB/POZ_sf"/>
</dbReference>
<dbReference type="SUPFAM" id="SSF49599">
    <property type="entry name" value="TRAF domain-like"/>
    <property type="match status" value="1"/>
</dbReference>
<dbReference type="PANTHER" id="PTHR47022:SF1">
    <property type="entry name" value="BTB AND MATH DOMAIN-CONTAINING PROTEIN 36-RELATED"/>
    <property type="match status" value="1"/>
</dbReference>
<evidence type="ECO:0000259" key="1">
    <source>
        <dbReference type="PROSITE" id="PS50097"/>
    </source>
</evidence>
<feature type="domain" description="BTB" evidence="1">
    <location>
        <begin position="159"/>
        <end position="226"/>
    </location>
</feature>
<dbReference type="PROSITE" id="PS50144">
    <property type="entry name" value="MATH"/>
    <property type="match status" value="1"/>
</dbReference>
<dbReference type="PANTHER" id="PTHR47022">
    <property type="entry name" value="BTB AND MATH DOMAIN-CONTAINING PROTEIN 36-RELATED"/>
    <property type="match status" value="1"/>
</dbReference>
<dbReference type="AlphaFoldDB" id="A0A8R1HZ86"/>
<dbReference type="SMART" id="SM00061">
    <property type="entry name" value="MATH"/>
    <property type="match status" value="1"/>
</dbReference>
<dbReference type="InterPro" id="IPR002083">
    <property type="entry name" value="MATH/TRAF_dom"/>
</dbReference>
<evidence type="ECO:0000259" key="2">
    <source>
        <dbReference type="PROSITE" id="PS50144"/>
    </source>
</evidence>
<feature type="domain" description="MATH" evidence="2">
    <location>
        <begin position="6"/>
        <end position="135"/>
    </location>
</feature>